<evidence type="ECO:0000256" key="2">
    <source>
        <dbReference type="ARBA" id="ARBA00010876"/>
    </source>
</evidence>
<evidence type="ECO:0000256" key="11">
    <source>
        <dbReference type="ARBA" id="ARBA00042700"/>
    </source>
</evidence>
<dbReference type="InterPro" id="IPR006145">
    <property type="entry name" value="PsdUridine_synth_RsuA/RluA"/>
</dbReference>
<comment type="similarity">
    <text evidence="2">Belongs to the pseudouridine synthase RluA family.</text>
</comment>
<dbReference type="OrthoDB" id="428658at2759"/>
<organism evidence="13 14">
    <name type="scientific">Kluyveromyces dobzhanskii CBS 2104</name>
    <dbReference type="NCBI Taxonomy" id="1427455"/>
    <lineage>
        <taxon>Eukaryota</taxon>
        <taxon>Fungi</taxon>
        <taxon>Dikarya</taxon>
        <taxon>Ascomycota</taxon>
        <taxon>Saccharomycotina</taxon>
        <taxon>Saccharomycetes</taxon>
        <taxon>Saccharomycetales</taxon>
        <taxon>Saccharomycetaceae</taxon>
        <taxon>Kluyveromyces</taxon>
    </lineage>
</organism>
<evidence type="ECO:0000313" key="13">
    <source>
        <dbReference type="EMBL" id="CDO94040.1"/>
    </source>
</evidence>
<keyword evidence="14" id="KW-1185">Reference proteome</keyword>
<keyword evidence="4" id="KW-0413">Isomerase</keyword>
<comment type="subcellular location">
    <subcellularLocation>
        <location evidence="1">Mitochondrion</location>
    </subcellularLocation>
</comment>
<proteinExistence type="inferred from homology"/>
<sequence>MLKLRGKSEQSFKKTFKVVSSELLSSNSTQCTVQFPLRVEECWYDKHLAIFNKPPMVLSQKPDMRTWYNTHEYSPPVLIDLVESTYEHRLNSNESNRTFWPIHRIDTPVSGGIVYALTKQSAQMFSKNLRVGGNAGYTLTRKYIAKVTTSEMMDRPKRGLFKLNGATTYFQRVDDKHVIFQLVTGKKHQIRKLSQHALHLPIYNDSKYGGERIFDSDFQIALHSAYVRTKIGFKTKEHIFPVPDGFRMIWGDSIDQNGNFSNNISQILKEDWTDSIKECLLKLKQQEVKPEDNRLVFVP</sequence>
<evidence type="ECO:0000313" key="14">
    <source>
        <dbReference type="Proteomes" id="UP000031516"/>
    </source>
</evidence>
<dbReference type="GO" id="GO:0003723">
    <property type="term" value="F:RNA binding"/>
    <property type="evidence" value="ECO:0007669"/>
    <property type="project" value="InterPro"/>
</dbReference>
<accession>A0A0A8L713</accession>
<keyword evidence="3" id="KW-0496">Mitochondrion</keyword>
<dbReference type="InterPro" id="IPR020103">
    <property type="entry name" value="PsdUridine_synth_cat_dom_sf"/>
</dbReference>
<comment type="catalytic activity">
    <reaction evidence="5">
        <text>uridine(2819) in 21S rRNA = pseudouridine(2819) in 21S rRNA</text>
        <dbReference type="Rhea" id="RHEA:42556"/>
        <dbReference type="Rhea" id="RHEA-COMP:10113"/>
        <dbReference type="Rhea" id="RHEA-COMP:10114"/>
        <dbReference type="ChEBI" id="CHEBI:65314"/>
        <dbReference type="ChEBI" id="CHEBI:65315"/>
        <dbReference type="EC" id="5.4.99.43"/>
    </reaction>
</comment>
<gene>
    <name evidence="13" type="ORF">KLDO_g2324</name>
</gene>
<feature type="domain" description="Pseudouridine synthase RsuA/RluA-like" evidence="12">
    <location>
        <begin position="47"/>
        <end position="195"/>
    </location>
</feature>
<dbReference type="Gene3D" id="3.30.2350.10">
    <property type="entry name" value="Pseudouridine synthase"/>
    <property type="match status" value="2"/>
</dbReference>
<comment type="function">
    <text evidence="6">Pseudouridylate synthase responsible for the pseudouridine-2819 formation in mitochondrial 21S rRNA. May modulate the efficiency or the fidelity of the mitochondrial translation machinery.</text>
</comment>
<evidence type="ECO:0000256" key="7">
    <source>
        <dbReference type="ARBA" id="ARBA00038947"/>
    </source>
</evidence>
<dbReference type="CDD" id="cd02869">
    <property type="entry name" value="PseudoU_synth_RluA_like"/>
    <property type="match status" value="1"/>
</dbReference>
<reference evidence="13 14" key="1">
    <citation type="submission" date="2014-03" db="EMBL/GenBank/DDBJ databases">
        <title>The genome of Kluyveromyces dobzhanskii.</title>
        <authorList>
            <person name="Nystedt B."/>
            <person name="Astrom S."/>
        </authorList>
    </citation>
    <scope>NUCLEOTIDE SEQUENCE [LARGE SCALE GENOMIC DNA]</scope>
    <source>
        <strain evidence="13 14">CBS 2104</strain>
    </source>
</reference>
<dbReference type="GO" id="GO:0160143">
    <property type="term" value="F:21S rRNA pseudouridine(2819) synthase activity"/>
    <property type="evidence" value="ECO:0007669"/>
    <property type="project" value="UniProtKB-EC"/>
</dbReference>
<dbReference type="AlphaFoldDB" id="A0A0A8L713"/>
<dbReference type="EC" id="5.4.99.43" evidence="7"/>
<dbReference type="Pfam" id="PF00849">
    <property type="entry name" value="PseudoU_synth_2"/>
    <property type="match status" value="1"/>
</dbReference>
<evidence type="ECO:0000256" key="9">
    <source>
        <dbReference type="ARBA" id="ARBA00041561"/>
    </source>
</evidence>
<evidence type="ECO:0000256" key="6">
    <source>
        <dbReference type="ARBA" id="ARBA00037513"/>
    </source>
</evidence>
<evidence type="ECO:0000256" key="4">
    <source>
        <dbReference type="ARBA" id="ARBA00023235"/>
    </source>
</evidence>
<evidence type="ECO:0000256" key="10">
    <source>
        <dbReference type="ARBA" id="ARBA00041978"/>
    </source>
</evidence>
<dbReference type="GO" id="GO:0000455">
    <property type="term" value="P:enzyme-directed rRNA pseudouridine synthesis"/>
    <property type="evidence" value="ECO:0007669"/>
    <property type="project" value="TreeGrafter"/>
</dbReference>
<dbReference type="PANTHER" id="PTHR21600">
    <property type="entry name" value="MITOCHONDRIAL RNA PSEUDOURIDINE SYNTHASE"/>
    <property type="match status" value="1"/>
</dbReference>
<dbReference type="PANTHER" id="PTHR21600:SF81">
    <property type="entry name" value="21S RRNA PSEUDOURIDINE(2819) SYNTHASE"/>
    <property type="match status" value="1"/>
</dbReference>
<evidence type="ECO:0000256" key="8">
    <source>
        <dbReference type="ARBA" id="ARBA00040626"/>
    </source>
</evidence>
<evidence type="ECO:0000259" key="12">
    <source>
        <dbReference type="Pfam" id="PF00849"/>
    </source>
</evidence>
<evidence type="ECO:0000256" key="5">
    <source>
        <dbReference type="ARBA" id="ARBA00036927"/>
    </source>
</evidence>
<protein>
    <recommendedName>
        <fullName evidence="8">21S rRNA pseudouridine(2819) synthase</fullName>
        <ecNumber evidence="7">5.4.99.43</ecNumber>
    </recommendedName>
    <alternativeName>
        <fullName evidence="10">Pseudouridine synthase 5</fullName>
    </alternativeName>
    <alternativeName>
        <fullName evidence="9">Pseudouridylate synthase PUS5</fullName>
    </alternativeName>
    <alternativeName>
        <fullName evidence="11">Uracil hydrolyase PUS5</fullName>
    </alternativeName>
</protein>
<dbReference type="InterPro" id="IPR050188">
    <property type="entry name" value="RluA_PseudoU_synthase"/>
</dbReference>
<comment type="caution">
    <text evidence="13">The sequence shown here is derived from an EMBL/GenBank/DDBJ whole genome shotgun (WGS) entry which is preliminary data.</text>
</comment>
<dbReference type="SUPFAM" id="SSF55120">
    <property type="entry name" value="Pseudouridine synthase"/>
    <property type="match status" value="1"/>
</dbReference>
<dbReference type="Proteomes" id="UP000031516">
    <property type="component" value="Unassembled WGS sequence"/>
</dbReference>
<evidence type="ECO:0000256" key="1">
    <source>
        <dbReference type="ARBA" id="ARBA00004173"/>
    </source>
</evidence>
<dbReference type="EMBL" id="CCBQ010000032">
    <property type="protein sequence ID" value="CDO94040.1"/>
    <property type="molecule type" value="Genomic_DNA"/>
</dbReference>
<name>A0A0A8L713_9SACH</name>
<dbReference type="GO" id="GO:0005739">
    <property type="term" value="C:mitochondrion"/>
    <property type="evidence" value="ECO:0007669"/>
    <property type="project" value="UniProtKB-SubCell"/>
</dbReference>
<evidence type="ECO:0000256" key="3">
    <source>
        <dbReference type="ARBA" id="ARBA00023128"/>
    </source>
</evidence>